<evidence type="ECO:0000313" key="1">
    <source>
        <dbReference type="EMBL" id="KAJ9053167.1"/>
    </source>
</evidence>
<evidence type="ECO:0000313" key="2">
    <source>
        <dbReference type="Proteomes" id="UP001165960"/>
    </source>
</evidence>
<name>A0ACC2RST7_9FUNG</name>
<protein>
    <submittedName>
        <fullName evidence="1">Uncharacterized protein</fullName>
    </submittedName>
</protein>
<gene>
    <name evidence="1" type="ORF">DSO57_1026930</name>
</gene>
<keyword evidence="2" id="KW-1185">Reference proteome</keyword>
<organism evidence="1 2">
    <name type="scientific">Entomophthora muscae</name>
    <dbReference type="NCBI Taxonomy" id="34485"/>
    <lineage>
        <taxon>Eukaryota</taxon>
        <taxon>Fungi</taxon>
        <taxon>Fungi incertae sedis</taxon>
        <taxon>Zoopagomycota</taxon>
        <taxon>Entomophthoromycotina</taxon>
        <taxon>Entomophthoromycetes</taxon>
        <taxon>Entomophthorales</taxon>
        <taxon>Entomophthoraceae</taxon>
        <taxon>Entomophthora</taxon>
    </lineage>
</organism>
<reference evidence="1" key="1">
    <citation type="submission" date="2022-04" db="EMBL/GenBank/DDBJ databases">
        <title>Genome of the entomopathogenic fungus Entomophthora muscae.</title>
        <authorList>
            <person name="Elya C."/>
            <person name="Lovett B.R."/>
            <person name="Lee E."/>
            <person name="Macias A.M."/>
            <person name="Hajek A.E."/>
            <person name="De Bivort B.L."/>
            <person name="Kasson M.T."/>
            <person name="De Fine Licht H.H."/>
            <person name="Stajich J.E."/>
        </authorList>
    </citation>
    <scope>NUCLEOTIDE SEQUENCE</scope>
    <source>
        <strain evidence="1">Berkeley</strain>
    </source>
</reference>
<dbReference type="Proteomes" id="UP001165960">
    <property type="component" value="Unassembled WGS sequence"/>
</dbReference>
<sequence length="93" mass="10668">MATKNVSFHSEVNFKCFNPSKSIVNEYQPSIILTTAIETPLKLVAWNPTPPKHASTLSKRLVKLMACFKLKTRPKHKLELPMFKEQITSHEFV</sequence>
<proteinExistence type="predicted"/>
<comment type="caution">
    <text evidence="1">The sequence shown here is derived from an EMBL/GenBank/DDBJ whole genome shotgun (WGS) entry which is preliminary data.</text>
</comment>
<accession>A0ACC2RST7</accession>
<dbReference type="EMBL" id="QTSX02006550">
    <property type="protein sequence ID" value="KAJ9053167.1"/>
    <property type="molecule type" value="Genomic_DNA"/>
</dbReference>